<evidence type="ECO:0000313" key="7">
    <source>
        <dbReference type="EMBL" id="PSW14356.1"/>
    </source>
</evidence>
<dbReference type="Pfam" id="PF00149">
    <property type="entry name" value="Metallophos"/>
    <property type="match status" value="1"/>
</dbReference>
<protein>
    <submittedName>
        <fullName evidence="7">UDP-2,3-diacylglucosamine hydrolase</fullName>
    </submittedName>
</protein>
<gene>
    <name evidence="7" type="ORF">C9J01_07925</name>
</gene>
<dbReference type="Gene3D" id="3.60.21.10">
    <property type="match status" value="1"/>
</dbReference>
<reference evidence="7 8" key="1">
    <citation type="submission" date="2018-03" db="EMBL/GenBank/DDBJ databases">
        <title>Whole genome sequencing of Histamine producing bacteria.</title>
        <authorList>
            <person name="Butler K."/>
        </authorList>
    </citation>
    <scope>NUCLEOTIDE SEQUENCE [LARGE SCALE GENOMIC DNA]</scope>
    <source>
        <strain evidence="7 8">DSM 19138</strain>
    </source>
</reference>
<evidence type="ECO:0000256" key="4">
    <source>
        <dbReference type="ARBA" id="ARBA00023136"/>
    </source>
</evidence>
<dbReference type="SUPFAM" id="SSF56300">
    <property type="entry name" value="Metallo-dependent phosphatases"/>
    <property type="match status" value="1"/>
</dbReference>
<dbReference type="GO" id="GO:0016020">
    <property type="term" value="C:membrane"/>
    <property type="evidence" value="ECO:0007669"/>
    <property type="project" value="GOC"/>
</dbReference>
<evidence type="ECO:0000256" key="5">
    <source>
        <dbReference type="ARBA" id="ARBA00023211"/>
    </source>
</evidence>
<feature type="domain" description="Calcineurin-like phosphoesterase" evidence="6">
    <location>
        <begin position="7"/>
        <end position="207"/>
    </location>
</feature>
<dbReference type="PANTHER" id="PTHR34990">
    <property type="entry name" value="UDP-2,3-DIACYLGLUCOSAMINE HYDROLASE-RELATED"/>
    <property type="match status" value="1"/>
</dbReference>
<name>A0A2T3NH60_9GAMM</name>
<keyword evidence="2" id="KW-0997">Cell inner membrane</keyword>
<accession>A0A2T3NH60</accession>
<dbReference type="EMBL" id="PYMB01000002">
    <property type="protein sequence ID" value="PSW14356.1"/>
    <property type="molecule type" value="Genomic_DNA"/>
</dbReference>
<dbReference type="AlphaFoldDB" id="A0A2T3NH60"/>
<evidence type="ECO:0000256" key="2">
    <source>
        <dbReference type="ARBA" id="ARBA00022519"/>
    </source>
</evidence>
<evidence type="ECO:0000259" key="6">
    <source>
        <dbReference type="Pfam" id="PF00149"/>
    </source>
</evidence>
<keyword evidence="1" id="KW-1003">Cell membrane</keyword>
<comment type="caution">
    <text evidence="7">The sequence shown here is derived from an EMBL/GenBank/DDBJ whole genome shotgun (WGS) entry which is preliminary data.</text>
</comment>
<keyword evidence="7" id="KW-0378">Hydrolase</keyword>
<sequence length="273" mass="31435">MSVTHHRTIWLSDIHLGNKDCKTDYLLDFLLKNQADTLILVGDIIDLWSLKNKHYWPESHNQIIGLLLEQANAGTRIIYIPGNHDSSVRKFVQFNFGHVELHDAYIHTTANGKRILAIHGDQFDSVVCHNRFHAMIGDVGYDFLLFINRWWHLFQKLRNKPYWSLASYLKSKVDKANQAIERFTHAAINHARQQDVDAIVCGHIHHPSIVQDKEILYLNDGDWIENCTCIAESFDGELSLISWTDSYQEIARNHSLKIVSDNPAIEASKEKVA</sequence>
<dbReference type="GO" id="GO:0008758">
    <property type="term" value="F:UDP-2,3-diacylglucosamine hydrolase activity"/>
    <property type="evidence" value="ECO:0007669"/>
    <property type="project" value="TreeGrafter"/>
</dbReference>
<dbReference type="OrthoDB" id="9802481at2"/>
<dbReference type="CDD" id="cd07398">
    <property type="entry name" value="MPP_YbbF-LpxH"/>
    <property type="match status" value="1"/>
</dbReference>
<dbReference type="InterPro" id="IPR004843">
    <property type="entry name" value="Calcineurin-like_PHP"/>
</dbReference>
<dbReference type="InterPro" id="IPR029052">
    <property type="entry name" value="Metallo-depent_PP-like"/>
</dbReference>
<dbReference type="GO" id="GO:0009245">
    <property type="term" value="P:lipid A biosynthetic process"/>
    <property type="evidence" value="ECO:0007669"/>
    <property type="project" value="TreeGrafter"/>
</dbReference>
<keyword evidence="4" id="KW-0472">Membrane</keyword>
<dbReference type="GO" id="GO:0046872">
    <property type="term" value="F:metal ion binding"/>
    <property type="evidence" value="ECO:0007669"/>
    <property type="project" value="UniProtKB-KW"/>
</dbReference>
<dbReference type="RefSeq" id="WP_107297601.1">
    <property type="nucleotide sequence ID" value="NZ_PYMB01000002.1"/>
</dbReference>
<evidence type="ECO:0000256" key="1">
    <source>
        <dbReference type="ARBA" id="ARBA00022475"/>
    </source>
</evidence>
<organism evidence="7 8">
    <name type="scientific">Photobacterium rosenbergii</name>
    <dbReference type="NCBI Taxonomy" id="294936"/>
    <lineage>
        <taxon>Bacteria</taxon>
        <taxon>Pseudomonadati</taxon>
        <taxon>Pseudomonadota</taxon>
        <taxon>Gammaproteobacteria</taxon>
        <taxon>Vibrionales</taxon>
        <taxon>Vibrionaceae</taxon>
        <taxon>Photobacterium</taxon>
    </lineage>
</organism>
<dbReference type="InterPro" id="IPR043461">
    <property type="entry name" value="LpxH-like"/>
</dbReference>
<dbReference type="Proteomes" id="UP000241346">
    <property type="component" value="Unassembled WGS sequence"/>
</dbReference>
<keyword evidence="3" id="KW-0479">Metal-binding</keyword>
<proteinExistence type="predicted"/>
<dbReference type="PANTHER" id="PTHR34990:SF2">
    <property type="entry name" value="BLL8164 PROTEIN"/>
    <property type="match status" value="1"/>
</dbReference>
<evidence type="ECO:0000313" key="8">
    <source>
        <dbReference type="Proteomes" id="UP000241346"/>
    </source>
</evidence>
<keyword evidence="5" id="KW-0464">Manganese</keyword>
<evidence type="ECO:0000256" key="3">
    <source>
        <dbReference type="ARBA" id="ARBA00022723"/>
    </source>
</evidence>